<dbReference type="SUPFAM" id="SSF161098">
    <property type="entry name" value="MetI-like"/>
    <property type="match status" value="1"/>
</dbReference>
<dbReference type="InterPro" id="IPR043429">
    <property type="entry name" value="ArtM/GltK/GlnP/TcyL/YhdX-like"/>
</dbReference>
<dbReference type="AlphaFoldDB" id="A0A0A0BKZ4"/>
<dbReference type="NCBIfam" id="TIGR01726">
    <property type="entry name" value="HEQRo_perm_3TM"/>
    <property type="match status" value="1"/>
</dbReference>
<dbReference type="RefSeq" id="WP_035062392.1">
    <property type="nucleotide sequence ID" value="NZ_AXCZ01000209.1"/>
</dbReference>
<keyword evidence="6" id="KW-0029">Amino-acid transport</keyword>
<dbReference type="CDD" id="cd06261">
    <property type="entry name" value="TM_PBP2"/>
    <property type="match status" value="1"/>
</dbReference>
<dbReference type="PANTHER" id="PTHR30614:SF37">
    <property type="entry name" value="AMINO-ACID ABC TRANSPORTER PERMEASE PROTEIN YHDX-RELATED"/>
    <property type="match status" value="1"/>
</dbReference>
<evidence type="ECO:0000256" key="7">
    <source>
        <dbReference type="ARBA" id="ARBA00022989"/>
    </source>
</evidence>
<feature type="transmembrane region" description="Helical" evidence="9">
    <location>
        <begin position="62"/>
        <end position="79"/>
    </location>
</feature>
<feature type="transmembrane region" description="Helical" evidence="9">
    <location>
        <begin position="146"/>
        <end position="166"/>
    </location>
</feature>
<name>A0A0A0BKZ4_9CELL</name>
<proteinExistence type="inferred from homology"/>
<keyword evidence="4" id="KW-1003">Cell membrane</keyword>
<dbReference type="GO" id="GO:0043190">
    <property type="term" value="C:ATP-binding cassette (ABC) transporter complex"/>
    <property type="evidence" value="ECO:0007669"/>
    <property type="project" value="InterPro"/>
</dbReference>
<feature type="transmembrane region" description="Helical" evidence="9">
    <location>
        <begin position="21"/>
        <end position="41"/>
    </location>
</feature>
<sequence length="216" mass="22261">MGAIADNIGTYWDGALVTVQLTAWSGIIALALGVVCAAMRVSPVGSLRVAAATYVEVLRNTPLTLVFFFVAFVAPQFGLLAPLGFWTAVICLSTYTSAFVAEALRSGVNSVGVGQAEAARAIGLTFGQSLQEVVLPQAVRTVIPPLINVLIALVKNTSVAAGFAVVELVAAGRRVALANPADSLMVLGGVAVGYLVITMSLGALAATVERKVVFTR</sequence>
<dbReference type="InterPro" id="IPR035906">
    <property type="entry name" value="MetI-like_sf"/>
</dbReference>
<dbReference type="EMBL" id="AXCZ01000209">
    <property type="protein sequence ID" value="KGM09188.1"/>
    <property type="molecule type" value="Genomic_DNA"/>
</dbReference>
<accession>A0A0A0BKZ4</accession>
<evidence type="ECO:0000256" key="5">
    <source>
        <dbReference type="ARBA" id="ARBA00022692"/>
    </source>
</evidence>
<evidence type="ECO:0000313" key="12">
    <source>
        <dbReference type="Proteomes" id="UP000054314"/>
    </source>
</evidence>
<keyword evidence="5 9" id="KW-0812">Transmembrane</keyword>
<feature type="transmembrane region" description="Helical" evidence="9">
    <location>
        <begin position="85"/>
        <end position="104"/>
    </location>
</feature>
<evidence type="ECO:0000256" key="2">
    <source>
        <dbReference type="ARBA" id="ARBA00010072"/>
    </source>
</evidence>
<evidence type="ECO:0000256" key="1">
    <source>
        <dbReference type="ARBA" id="ARBA00004651"/>
    </source>
</evidence>
<feature type="transmembrane region" description="Helical" evidence="9">
    <location>
        <begin position="186"/>
        <end position="208"/>
    </location>
</feature>
<evidence type="ECO:0000259" key="10">
    <source>
        <dbReference type="PROSITE" id="PS50928"/>
    </source>
</evidence>
<dbReference type="Gene3D" id="1.10.3720.10">
    <property type="entry name" value="MetI-like"/>
    <property type="match status" value="1"/>
</dbReference>
<organism evidence="11 12">
    <name type="scientific">Cellulomonas bogoriensis 69B4 = DSM 16987</name>
    <dbReference type="NCBI Taxonomy" id="1386082"/>
    <lineage>
        <taxon>Bacteria</taxon>
        <taxon>Bacillati</taxon>
        <taxon>Actinomycetota</taxon>
        <taxon>Actinomycetes</taxon>
        <taxon>Micrococcales</taxon>
        <taxon>Cellulomonadaceae</taxon>
        <taxon>Cellulomonas</taxon>
    </lineage>
</organism>
<keyword evidence="7 9" id="KW-1133">Transmembrane helix</keyword>
<dbReference type="OrthoDB" id="3181282at2"/>
<dbReference type="InterPro" id="IPR000515">
    <property type="entry name" value="MetI-like"/>
</dbReference>
<protein>
    <submittedName>
        <fullName evidence="11">Amino acid ABC transporter permease</fullName>
    </submittedName>
</protein>
<dbReference type="PANTHER" id="PTHR30614">
    <property type="entry name" value="MEMBRANE COMPONENT OF AMINO ACID ABC TRANSPORTER"/>
    <property type="match status" value="1"/>
</dbReference>
<comment type="similarity">
    <text evidence="2">Belongs to the binding-protein-dependent transport system permease family. HisMQ subfamily.</text>
</comment>
<feature type="domain" description="ABC transmembrane type-1" evidence="10">
    <location>
        <begin position="15"/>
        <end position="205"/>
    </location>
</feature>
<dbReference type="Proteomes" id="UP000054314">
    <property type="component" value="Unassembled WGS sequence"/>
</dbReference>
<dbReference type="GO" id="GO:0006865">
    <property type="term" value="P:amino acid transport"/>
    <property type="evidence" value="ECO:0007669"/>
    <property type="project" value="UniProtKB-KW"/>
</dbReference>
<comment type="subcellular location">
    <subcellularLocation>
        <location evidence="1 9">Cell membrane</location>
        <topology evidence="1 9">Multi-pass membrane protein</topology>
    </subcellularLocation>
</comment>
<dbReference type="GO" id="GO:0022857">
    <property type="term" value="F:transmembrane transporter activity"/>
    <property type="evidence" value="ECO:0007669"/>
    <property type="project" value="InterPro"/>
</dbReference>
<reference evidence="11 12" key="1">
    <citation type="submission" date="2013-08" db="EMBL/GenBank/DDBJ databases">
        <title>Genome sequencing of Cellulomonas bogoriensis 69B4.</title>
        <authorList>
            <person name="Chen F."/>
            <person name="Li Y."/>
            <person name="Wang G."/>
        </authorList>
    </citation>
    <scope>NUCLEOTIDE SEQUENCE [LARGE SCALE GENOMIC DNA]</scope>
    <source>
        <strain evidence="11 12">69B4</strain>
    </source>
</reference>
<keyword evidence="12" id="KW-1185">Reference proteome</keyword>
<evidence type="ECO:0000256" key="3">
    <source>
        <dbReference type="ARBA" id="ARBA00022448"/>
    </source>
</evidence>
<evidence type="ECO:0000256" key="9">
    <source>
        <dbReference type="RuleBase" id="RU363032"/>
    </source>
</evidence>
<dbReference type="InterPro" id="IPR010065">
    <property type="entry name" value="AA_ABC_transptr_permease_3TM"/>
</dbReference>
<dbReference type="PROSITE" id="PS50928">
    <property type="entry name" value="ABC_TM1"/>
    <property type="match status" value="1"/>
</dbReference>
<comment type="caution">
    <text evidence="11">The sequence shown here is derived from an EMBL/GenBank/DDBJ whole genome shotgun (WGS) entry which is preliminary data.</text>
</comment>
<evidence type="ECO:0000313" key="11">
    <source>
        <dbReference type="EMBL" id="KGM09188.1"/>
    </source>
</evidence>
<evidence type="ECO:0000256" key="6">
    <source>
        <dbReference type="ARBA" id="ARBA00022970"/>
    </source>
</evidence>
<keyword evidence="3 9" id="KW-0813">Transport</keyword>
<dbReference type="Pfam" id="PF00528">
    <property type="entry name" value="BPD_transp_1"/>
    <property type="match status" value="1"/>
</dbReference>
<keyword evidence="8 9" id="KW-0472">Membrane</keyword>
<evidence type="ECO:0000256" key="4">
    <source>
        <dbReference type="ARBA" id="ARBA00022475"/>
    </source>
</evidence>
<evidence type="ECO:0000256" key="8">
    <source>
        <dbReference type="ARBA" id="ARBA00023136"/>
    </source>
</evidence>
<gene>
    <name evidence="11" type="ORF">N869_07635</name>
</gene>